<protein>
    <submittedName>
        <fullName evidence="1">Uncharacterized protein</fullName>
    </submittedName>
</protein>
<evidence type="ECO:0000313" key="1">
    <source>
        <dbReference type="EMBL" id="MFH4980139.1"/>
    </source>
</evidence>
<reference evidence="1 2" key="1">
    <citation type="submission" date="2024-08" db="EMBL/GenBank/DDBJ databases">
        <title>Gnathostoma spinigerum genome.</title>
        <authorList>
            <person name="Gonzalez-Bertolin B."/>
            <person name="Monzon S."/>
            <person name="Zaballos A."/>
            <person name="Jimenez P."/>
            <person name="Dekumyoy P."/>
            <person name="Varona S."/>
            <person name="Cuesta I."/>
            <person name="Sumanam S."/>
            <person name="Adisakwattana P."/>
            <person name="Gasser R.B."/>
            <person name="Hernandez-Gonzalez A."/>
            <person name="Young N.D."/>
            <person name="Perteguer M.J."/>
        </authorList>
    </citation>
    <scope>NUCLEOTIDE SEQUENCE [LARGE SCALE GENOMIC DNA]</scope>
    <source>
        <strain evidence="1">AL3</strain>
        <tissue evidence="1">Liver</tissue>
    </source>
</reference>
<dbReference type="AlphaFoldDB" id="A0ABD6EPP6"/>
<accession>A0ABD6EPP6</accession>
<sequence length="97" mass="10929">MITAMKNEDGQRETKREEINEICKRFYSNLFRLPVTISPPNLLEDLDPPPSVLINEVRNALKEMPMGKVPGKDDISVEILYAGGYTLSKASAKRFST</sequence>
<dbReference type="Proteomes" id="UP001608902">
    <property type="component" value="Unassembled WGS sequence"/>
</dbReference>
<organism evidence="1 2">
    <name type="scientific">Gnathostoma spinigerum</name>
    <dbReference type="NCBI Taxonomy" id="75299"/>
    <lineage>
        <taxon>Eukaryota</taxon>
        <taxon>Metazoa</taxon>
        <taxon>Ecdysozoa</taxon>
        <taxon>Nematoda</taxon>
        <taxon>Chromadorea</taxon>
        <taxon>Rhabditida</taxon>
        <taxon>Spirurina</taxon>
        <taxon>Gnathostomatomorpha</taxon>
        <taxon>Gnathostomatoidea</taxon>
        <taxon>Gnathostomatidae</taxon>
        <taxon>Gnathostoma</taxon>
    </lineage>
</organism>
<evidence type="ECO:0000313" key="2">
    <source>
        <dbReference type="Proteomes" id="UP001608902"/>
    </source>
</evidence>
<comment type="caution">
    <text evidence="1">The sequence shown here is derived from an EMBL/GenBank/DDBJ whole genome shotgun (WGS) entry which is preliminary data.</text>
</comment>
<keyword evidence="2" id="KW-1185">Reference proteome</keyword>
<name>A0ABD6EPP6_9BILA</name>
<proteinExistence type="predicted"/>
<dbReference type="EMBL" id="JBGFUD010005133">
    <property type="protein sequence ID" value="MFH4980139.1"/>
    <property type="molecule type" value="Genomic_DNA"/>
</dbReference>
<gene>
    <name evidence="1" type="ORF">AB6A40_006848</name>
</gene>